<dbReference type="GO" id="GO:0032266">
    <property type="term" value="F:phosphatidylinositol-3-phosphate binding"/>
    <property type="evidence" value="ECO:0007669"/>
    <property type="project" value="TreeGrafter"/>
</dbReference>
<evidence type="ECO:0000256" key="7">
    <source>
        <dbReference type="ARBA" id="ARBA00023006"/>
    </source>
</evidence>
<proteinExistence type="inferred from homology"/>
<feature type="compositionally biased region" description="Basic and acidic residues" evidence="12">
    <location>
        <begin position="766"/>
        <end position="782"/>
    </location>
</feature>
<dbReference type="GO" id="GO:0061723">
    <property type="term" value="P:glycophagy"/>
    <property type="evidence" value="ECO:0007669"/>
    <property type="project" value="TreeGrafter"/>
</dbReference>
<dbReference type="PANTHER" id="PTHR13190:SF1">
    <property type="entry name" value="AUTOPHAGY-RELATED 2, ISOFORM A"/>
    <property type="match status" value="1"/>
</dbReference>
<dbReference type="GO" id="GO:0000422">
    <property type="term" value="P:autophagy of mitochondrion"/>
    <property type="evidence" value="ECO:0007669"/>
    <property type="project" value="TreeGrafter"/>
</dbReference>
<name>A0AAV9F5H4_ACOCL</name>
<comment type="similarity">
    <text evidence="3">Belongs to the ATG2 family.</text>
</comment>
<evidence type="ECO:0000256" key="2">
    <source>
        <dbReference type="ARBA" id="ARBA00004623"/>
    </source>
</evidence>
<keyword evidence="5" id="KW-0813">Transport</keyword>
<evidence type="ECO:0000256" key="5">
    <source>
        <dbReference type="ARBA" id="ARBA00022448"/>
    </source>
</evidence>
<comment type="catalytic activity">
    <reaction evidence="11">
        <text>a 1,2-diacyl-sn-glycero-3-phosphoethanolamine(in) = a 1,2-diacyl-sn-glycero-3-phosphoethanolamine(out)</text>
        <dbReference type="Rhea" id="RHEA:38895"/>
        <dbReference type="ChEBI" id="CHEBI:64612"/>
    </reaction>
</comment>
<evidence type="ECO:0000256" key="11">
    <source>
        <dbReference type="ARBA" id="ARBA00024615"/>
    </source>
</evidence>
<dbReference type="GO" id="GO:0005789">
    <property type="term" value="C:endoplasmic reticulum membrane"/>
    <property type="evidence" value="ECO:0007669"/>
    <property type="project" value="UniProtKB-SubCell"/>
</dbReference>
<dbReference type="InterPro" id="IPR026849">
    <property type="entry name" value="ATG2"/>
</dbReference>
<dbReference type="GO" id="GO:0061908">
    <property type="term" value="C:phagophore"/>
    <property type="evidence" value="ECO:0007669"/>
    <property type="project" value="TreeGrafter"/>
</dbReference>
<dbReference type="GO" id="GO:0061709">
    <property type="term" value="P:reticulophagy"/>
    <property type="evidence" value="ECO:0007669"/>
    <property type="project" value="TreeGrafter"/>
</dbReference>
<evidence type="ECO:0000313" key="14">
    <source>
        <dbReference type="Proteomes" id="UP001180020"/>
    </source>
</evidence>
<comment type="catalytic activity">
    <reaction evidence="10">
        <text>a 1,2-diacyl-sn-glycero-3-phospho-L-serine(in) = a 1,2-diacyl-sn-glycero-3-phospho-L-serine(out)</text>
        <dbReference type="Rhea" id="RHEA:38663"/>
        <dbReference type="ChEBI" id="CHEBI:57262"/>
    </reaction>
</comment>
<feature type="region of interest" description="Disordered" evidence="12">
    <location>
        <begin position="2064"/>
        <end position="2084"/>
    </location>
</feature>
<dbReference type="Pfam" id="PF13329">
    <property type="entry name" value="ATG2_CAD"/>
    <property type="match status" value="3"/>
</dbReference>
<evidence type="ECO:0000313" key="13">
    <source>
        <dbReference type="EMBL" id="KAK1321163.1"/>
    </source>
</evidence>
<reference evidence="13" key="2">
    <citation type="submission" date="2023-06" db="EMBL/GenBank/DDBJ databases">
        <authorList>
            <person name="Ma L."/>
            <person name="Liu K.-W."/>
            <person name="Li Z."/>
            <person name="Hsiao Y.-Y."/>
            <person name="Qi Y."/>
            <person name="Fu T."/>
            <person name="Tang G."/>
            <person name="Zhang D."/>
            <person name="Sun W.-H."/>
            <person name="Liu D.-K."/>
            <person name="Li Y."/>
            <person name="Chen G.-Z."/>
            <person name="Liu X.-D."/>
            <person name="Liao X.-Y."/>
            <person name="Jiang Y.-T."/>
            <person name="Yu X."/>
            <person name="Hao Y."/>
            <person name="Huang J."/>
            <person name="Zhao X.-W."/>
            <person name="Ke S."/>
            <person name="Chen Y.-Y."/>
            <person name="Wu W.-L."/>
            <person name="Hsu J.-L."/>
            <person name="Lin Y.-F."/>
            <person name="Huang M.-D."/>
            <person name="Li C.-Y."/>
            <person name="Huang L."/>
            <person name="Wang Z.-W."/>
            <person name="Zhao X."/>
            <person name="Zhong W.-Y."/>
            <person name="Peng D.-H."/>
            <person name="Ahmad S."/>
            <person name="Lan S."/>
            <person name="Zhang J.-S."/>
            <person name="Tsai W.-C."/>
            <person name="Van De Peer Y."/>
            <person name="Liu Z.-J."/>
        </authorList>
    </citation>
    <scope>NUCLEOTIDE SEQUENCE</scope>
    <source>
        <strain evidence="13">CP</strain>
        <tissue evidence="13">Leaves</tissue>
    </source>
</reference>
<keyword evidence="14" id="KW-1185">Reference proteome</keyword>
<accession>A0AAV9F5H4</accession>
<dbReference type="GO" id="GO:0034045">
    <property type="term" value="C:phagophore assembly site membrane"/>
    <property type="evidence" value="ECO:0007669"/>
    <property type="project" value="UniProtKB-SubCell"/>
</dbReference>
<evidence type="ECO:0000256" key="4">
    <source>
        <dbReference type="ARBA" id="ARBA00018070"/>
    </source>
</evidence>
<dbReference type="PANTHER" id="PTHR13190">
    <property type="entry name" value="AUTOPHAGY-RELATED 2, ISOFORM A"/>
    <property type="match status" value="1"/>
</dbReference>
<dbReference type="GO" id="GO:0034727">
    <property type="term" value="P:piecemeal microautophagy of the nucleus"/>
    <property type="evidence" value="ECO:0007669"/>
    <property type="project" value="TreeGrafter"/>
</dbReference>
<evidence type="ECO:0000256" key="12">
    <source>
        <dbReference type="SAM" id="MobiDB-lite"/>
    </source>
</evidence>
<dbReference type="GO" id="GO:0006869">
    <property type="term" value="P:lipid transport"/>
    <property type="evidence" value="ECO:0007669"/>
    <property type="project" value="UniProtKB-KW"/>
</dbReference>
<evidence type="ECO:0000256" key="1">
    <source>
        <dbReference type="ARBA" id="ARBA00004406"/>
    </source>
</evidence>
<evidence type="ECO:0000256" key="9">
    <source>
        <dbReference type="ARBA" id="ARBA00023136"/>
    </source>
</evidence>
<dbReference type="Proteomes" id="UP001180020">
    <property type="component" value="Unassembled WGS sequence"/>
</dbReference>
<feature type="region of interest" description="Disordered" evidence="12">
    <location>
        <begin position="766"/>
        <end position="791"/>
    </location>
</feature>
<dbReference type="GO" id="GO:0043495">
    <property type="term" value="F:protein-membrane adaptor activity"/>
    <property type="evidence" value="ECO:0007669"/>
    <property type="project" value="TreeGrafter"/>
</dbReference>
<keyword evidence="8" id="KW-0445">Lipid transport</keyword>
<protein>
    <recommendedName>
        <fullName evidence="4">Autophagy-related protein 2</fullName>
    </recommendedName>
</protein>
<evidence type="ECO:0000256" key="8">
    <source>
        <dbReference type="ARBA" id="ARBA00023055"/>
    </source>
</evidence>
<keyword evidence="7" id="KW-0072">Autophagy</keyword>
<reference evidence="13" key="1">
    <citation type="journal article" date="2023" name="Nat. Commun.">
        <title>Diploid and tetraploid genomes of Acorus and the evolution of monocots.</title>
        <authorList>
            <person name="Ma L."/>
            <person name="Liu K.W."/>
            <person name="Li Z."/>
            <person name="Hsiao Y.Y."/>
            <person name="Qi Y."/>
            <person name="Fu T."/>
            <person name="Tang G.D."/>
            <person name="Zhang D."/>
            <person name="Sun W.H."/>
            <person name="Liu D.K."/>
            <person name="Li Y."/>
            <person name="Chen G.Z."/>
            <person name="Liu X.D."/>
            <person name="Liao X.Y."/>
            <person name="Jiang Y.T."/>
            <person name="Yu X."/>
            <person name="Hao Y."/>
            <person name="Huang J."/>
            <person name="Zhao X.W."/>
            <person name="Ke S."/>
            <person name="Chen Y.Y."/>
            <person name="Wu W.L."/>
            <person name="Hsu J.L."/>
            <person name="Lin Y.F."/>
            <person name="Huang M.D."/>
            <person name="Li C.Y."/>
            <person name="Huang L."/>
            <person name="Wang Z.W."/>
            <person name="Zhao X."/>
            <person name="Zhong W.Y."/>
            <person name="Peng D.H."/>
            <person name="Ahmad S."/>
            <person name="Lan S."/>
            <person name="Zhang J.S."/>
            <person name="Tsai W.C."/>
            <person name="Van de Peer Y."/>
            <person name="Liu Z.J."/>
        </authorList>
    </citation>
    <scope>NUCLEOTIDE SEQUENCE</scope>
    <source>
        <strain evidence="13">CP</strain>
    </source>
</reference>
<gene>
    <name evidence="13" type="ORF">QJS10_CPA03g01943</name>
</gene>
<comment type="subcellular location">
    <subcellularLocation>
        <location evidence="1">Endoplasmic reticulum membrane</location>
        <topology evidence="1">Peripheral membrane protein</topology>
    </subcellularLocation>
    <subcellularLocation>
        <location evidence="2">Preautophagosomal structure membrane</location>
        <topology evidence="2">Peripheral membrane protein</topology>
    </subcellularLocation>
</comment>
<sequence>MFPWGFAQSADAIFPRYAIKRFCKFLLKKKLGNLILGDIDLDQVEVQIGKGIIQLSDLALNVDYINQKLGTSPVIIKEGSIGSLSVRIPWKVKNCQIEVEELEIVLSPCDVAAHDESCSPSCDGEYPGCNGPAKHESGMTQGSVGLGSVSTDIHEGVKTIAKLVKWFLTSFNVKIKNLIVALDLSLEMDEEILTSHPTLVLRIAETEYGTCVLEDPNSVMNPRCDNILGIAKLTNFIKFRGVVVEFLQMDEINDDQLHSSSSENTLSQCRMKSSPFHGTTTPILNGPSGGFSGTLNLSIPWKNGSLDIHKVDADISIEPLEIKLQPRTIKWMICLWDSLKIASRDGRSNMHCKASDSVYLNAKSQFHSSTPPSSIFPSDAGTSINGKFSAGSYAPINQESAADVLLPRTHVIPNWVPLFVDKNQEDLSGFEPDFATSIDQFFECFDEMISSQSTLGNSGIWNWTCSVFNAITAASNLASGAGEMLSEQQHVETNLKAKVAAISVVLSLNDENQRHSQDIMVNNGLIQDLHETNTKSTSNLSATSPMGLNADSFSCPAPSMDIVQSTVNRVNSIDHSLIHLIARCEDLNILLQICPQNLKFEAAIMHIKIDGYLEGNGFPNSKSVISGQITTIQHVQGEVHRALPPFYCTLKDPHSGKLVKNSRAANVSQHMDSTRGGAHGIGCESIDLDELVRVEVFESVGVSDFPLSIIFTSSNERSRSSTSFSVEMPPSIIWVDFYMVNMLLDLMKTVELSVGESQLQKDSKYDVFDGKHDSSGQEDLKDGPSTYSKNASGEKLQGNIVLSNARIIFCFPPGEHMDFGCFTSWDKFACLELSRPLDRRKVSDSSAYPNLNQHKGYSCTSSSYIQLSLGDLDFFLITSADKGALQSNSCMKDTNLFSSTKILSVSRGKNGQHSSITVLWQKGPVTGPWMARRAWDLGTSQDSGTRNNVTGKGHEFASVTTAENLEEANSHVRQEILLSSAFLLHVRFPLVWIDLDVTEYQLLCHLVKLTMDGMSCMINGMDATMDESLKKRPAASTELSASQTAFLVECDVLDLCIRLEMAAEIHSSLQRELPGTWCSLRLTVDKFVLLSVSNIGGIARASFMWVSHGEGELHGSITETKGGTSAVAQDFLLISCKNSSVKRGSGEGTNALSSGSAGTAIILQQNPQLSQSSTSITIRCGTIVAPGGRMDWFDAICSFFSSPFHGNEAVEGSSQTRSLGDDQSHATSFFLNLVDIGLCYEPHVKQSVSDGGDLDSGCCGSIKFTERLGEPYVACLLVAASLKISNQTMANLATNDYTVRLQDLGLLLCESSSFQDTFCRYSVENLRETGYVKVAGEELVEAVLRTKCEDGSQWQLDCSDSHISLHTCHDTTSALFRLISQLQNIFTPDVEDAIMHLQSRWNTVRQEHDEQNIINSVDNSDQSTISSASSEWSSGCVRERSAGLMDEILEDAFHFSGNHMDHPDHFDFESHMSVDGHVGGDLCNFNSKTTSADDVLPLNCPNIGLETIQSSCSHETLLPQLIESYCISDLLPAPKSSSCNYTSHEDLKSKSSLVHADAEYRKGGWYEDIPFRIREDHILKENEQPGETQLHNICELPSINSASPSEPSTVKGRILLKNIGVKWRMYAGSDWPKGNRNDTNTLNTCRSIGRDTTVCLELSLSRMNLEYDMFPEGDIWLSKLSISVQDFYLYDHSRDAPWKMVLGYYHSKRRPRESHTKAFKLDLEAIRPDPAIPLEEYRLRLALLPMRLHLHQSQLEFLTNFFGEDSNINQSPTLPNKADESEMSTSNNCVLGGHTIAKEALLPFFQKFDIWPVVLRIDYIPHYIDLAALREGKYAELVNLVNWKGVELRLKHVHAVGVYGWSNVCETIAGEWLEDVSHSQIHKLLKGLAPIRSLFSVSSGAAKLVSLPLKSYKKDHRLIKGVQRGATAFLRSISVEAVGLGVHLAAGAHDILLQTENVLASFSPSLHSSGKRWEKADVRSNQPRDAQQGIHQAYESITDGLGKTASALVSNPLKTYQRGAGAGLALVSAIQAAPAAAVAPASAAARAVHCALLGVRNSLDPVHKKESMEKYMGPTRPQDHGDCR</sequence>
<evidence type="ECO:0000256" key="10">
    <source>
        <dbReference type="ARBA" id="ARBA00024479"/>
    </source>
</evidence>
<dbReference type="GO" id="GO:0000045">
    <property type="term" value="P:autophagosome assembly"/>
    <property type="evidence" value="ECO:0007669"/>
    <property type="project" value="TreeGrafter"/>
</dbReference>
<comment type="caution">
    <text evidence="13">The sequence shown here is derived from an EMBL/GenBank/DDBJ whole genome shotgun (WGS) entry which is preliminary data.</text>
</comment>
<keyword evidence="6" id="KW-0256">Endoplasmic reticulum</keyword>
<keyword evidence="9" id="KW-0472">Membrane</keyword>
<evidence type="ECO:0000256" key="3">
    <source>
        <dbReference type="ARBA" id="ARBA00009714"/>
    </source>
</evidence>
<organism evidence="13 14">
    <name type="scientific">Acorus calamus</name>
    <name type="common">Sweet flag</name>
    <dbReference type="NCBI Taxonomy" id="4465"/>
    <lineage>
        <taxon>Eukaryota</taxon>
        <taxon>Viridiplantae</taxon>
        <taxon>Streptophyta</taxon>
        <taxon>Embryophyta</taxon>
        <taxon>Tracheophyta</taxon>
        <taxon>Spermatophyta</taxon>
        <taxon>Magnoliopsida</taxon>
        <taxon>Liliopsida</taxon>
        <taxon>Acoraceae</taxon>
        <taxon>Acorus</taxon>
    </lineage>
</organism>
<dbReference type="EMBL" id="JAUJYO010000003">
    <property type="protein sequence ID" value="KAK1321163.1"/>
    <property type="molecule type" value="Genomic_DNA"/>
</dbReference>
<evidence type="ECO:0000256" key="6">
    <source>
        <dbReference type="ARBA" id="ARBA00022824"/>
    </source>
</evidence>